<evidence type="ECO:0000256" key="2">
    <source>
        <dbReference type="ARBA" id="ARBA00023043"/>
    </source>
</evidence>
<dbReference type="Pfam" id="PF00023">
    <property type="entry name" value="Ank"/>
    <property type="match status" value="1"/>
</dbReference>
<reference evidence="4 5" key="1">
    <citation type="submission" date="2020-03" db="EMBL/GenBank/DDBJ databases">
        <title>Draft Genome Sequence of Cudoniella acicularis.</title>
        <authorList>
            <person name="Buettner E."/>
            <person name="Kellner H."/>
        </authorList>
    </citation>
    <scope>NUCLEOTIDE SEQUENCE [LARGE SCALE GENOMIC DNA]</scope>
    <source>
        <strain evidence="4 5">DSM 108380</strain>
    </source>
</reference>
<accession>A0A8H4RBG1</accession>
<evidence type="ECO:0000256" key="1">
    <source>
        <dbReference type="ARBA" id="ARBA00022737"/>
    </source>
</evidence>
<sequence>MTDEIQESSLGKIETEDEDEKLQKFFDNFGFTGDGDINVLNSSGECLLGKALVETKHDIVRILLDMGADVNILNSDGSPVIGSFTLETPPELIQEIIDRTDASFITTNLLKGLASQGNDFAVKALIATGIDVNAISKGSTALHLAAVLDLNTGVICGNQNALERALWHSQTKIADEILQRAPPLADKIDMDGNTPLSVAFSRDDVKIFKLLLFYRATAIPAGQPHLFFRACYEDNLAIVELMTQFRLWLELLDGKWLPRRDEYGNTALHVAARAGSNLVLPLLLTLEGLDIGALNYENKSALALAVETTLLTTTNILLQAGCPVDERNIRGETLLERAISKENAFLVQMLLTFQAPLGKVATALQANRDSWIDMPQVELFERASKDILPVIRQECLHFPTRYLPRPAPPLLRLGSGSAQVRFRFGSVQFKST</sequence>
<gene>
    <name evidence="4" type="ORF">G7Y89_g11110</name>
</gene>
<dbReference type="EMBL" id="JAAMPI010001037">
    <property type="protein sequence ID" value="KAF4627050.1"/>
    <property type="molecule type" value="Genomic_DNA"/>
</dbReference>
<dbReference type="Proteomes" id="UP000566819">
    <property type="component" value="Unassembled WGS sequence"/>
</dbReference>
<keyword evidence="1" id="KW-0677">Repeat</keyword>
<comment type="caution">
    <text evidence="4">The sequence shown here is derived from an EMBL/GenBank/DDBJ whole genome shotgun (WGS) entry which is preliminary data.</text>
</comment>
<dbReference type="PROSITE" id="PS50088">
    <property type="entry name" value="ANK_REPEAT"/>
    <property type="match status" value="2"/>
</dbReference>
<dbReference type="AlphaFoldDB" id="A0A8H4RBG1"/>
<feature type="repeat" description="ANK" evidence="3">
    <location>
        <begin position="43"/>
        <end position="75"/>
    </location>
</feature>
<dbReference type="PROSITE" id="PS50297">
    <property type="entry name" value="ANK_REP_REGION"/>
    <property type="match status" value="1"/>
</dbReference>
<evidence type="ECO:0000313" key="5">
    <source>
        <dbReference type="Proteomes" id="UP000566819"/>
    </source>
</evidence>
<dbReference type="SUPFAM" id="SSF48403">
    <property type="entry name" value="Ankyrin repeat"/>
    <property type="match status" value="2"/>
</dbReference>
<dbReference type="PANTHER" id="PTHR24198:SF165">
    <property type="entry name" value="ANKYRIN REPEAT-CONTAINING PROTEIN-RELATED"/>
    <property type="match status" value="1"/>
</dbReference>
<protein>
    <submittedName>
        <fullName evidence="4">Uncharacterized protein</fullName>
    </submittedName>
</protein>
<feature type="repeat" description="ANK" evidence="3">
    <location>
        <begin position="263"/>
        <end position="296"/>
    </location>
</feature>
<proteinExistence type="predicted"/>
<dbReference type="PANTHER" id="PTHR24198">
    <property type="entry name" value="ANKYRIN REPEAT AND PROTEIN KINASE DOMAIN-CONTAINING PROTEIN"/>
    <property type="match status" value="1"/>
</dbReference>
<keyword evidence="5" id="KW-1185">Reference proteome</keyword>
<dbReference type="OrthoDB" id="6346627at2759"/>
<name>A0A8H4RBG1_9HELO</name>
<dbReference type="Gene3D" id="1.25.40.20">
    <property type="entry name" value="Ankyrin repeat-containing domain"/>
    <property type="match status" value="2"/>
</dbReference>
<evidence type="ECO:0000313" key="4">
    <source>
        <dbReference type="EMBL" id="KAF4627050.1"/>
    </source>
</evidence>
<dbReference type="SMART" id="SM00248">
    <property type="entry name" value="ANK"/>
    <property type="match status" value="8"/>
</dbReference>
<evidence type="ECO:0000256" key="3">
    <source>
        <dbReference type="PROSITE-ProRule" id="PRU00023"/>
    </source>
</evidence>
<dbReference type="InterPro" id="IPR002110">
    <property type="entry name" value="Ankyrin_rpt"/>
</dbReference>
<dbReference type="GO" id="GO:0005737">
    <property type="term" value="C:cytoplasm"/>
    <property type="evidence" value="ECO:0007669"/>
    <property type="project" value="TreeGrafter"/>
</dbReference>
<keyword evidence="2 3" id="KW-0040">ANK repeat</keyword>
<dbReference type="InterPro" id="IPR036770">
    <property type="entry name" value="Ankyrin_rpt-contain_sf"/>
</dbReference>
<organism evidence="4 5">
    <name type="scientific">Cudoniella acicularis</name>
    <dbReference type="NCBI Taxonomy" id="354080"/>
    <lineage>
        <taxon>Eukaryota</taxon>
        <taxon>Fungi</taxon>
        <taxon>Dikarya</taxon>
        <taxon>Ascomycota</taxon>
        <taxon>Pezizomycotina</taxon>
        <taxon>Leotiomycetes</taxon>
        <taxon>Helotiales</taxon>
        <taxon>Tricladiaceae</taxon>
        <taxon>Cudoniella</taxon>
    </lineage>
</organism>